<dbReference type="EMBL" id="JJPL01000073">
    <property type="protein sequence ID" value="KKG64889.1"/>
    <property type="molecule type" value="Genomic_DNA"/>
</dbReference>
<accession>A0A0F8BBS3</accession>
<evidence type="ECO:0000313" key="11">
    <source>
        <dbReference type="Proteomes" id="UP000034298"/>
    </source>
</evidence>
<evidence type="ECO:0000313" key="12">
    <source>
        <dbReference type="Proteomes" id="UP000034399"/>
    </source>
</evidence>
<evidence type="ECO:0000313" key="13">
    <source>
        <dbReference type="Proteomes" id="UP000034424"/>
    </source>
</evidence>
<evidence type="ECO:0000313" key="9">
    <source>
        <dbReference type="EMBL" id="QCR16161.1"/>
    </source>
</evidence>
<reference evidence="9 15" key="2">
    <citation type="submission" date="2018-05" db="EMBL/GenBank/DDBJ databases">
        <title>Methanosarcina gilichinskyana sp. nov., a novel methanogenic archaeon isolated from Holocene permafrost, North East Russia.</title>
        <authorList>
            <person name="Oshurkova V."/>
            <person name="Meer M."/>
            <person name="Bochkareva O."/>
            <person name="Shcherbakova V."/>
        </authorList>
    </citation>
    <scope>NUCLEOTIDE SEQUENCE [LARGE SCALE GENOMIC DNA]</scope>
    <source>
        <strain evidence="9 15">JL01</strain>
    </source>
</reference>
<dbReference type="InterPro" id="IPR041528">
    <property type="entry name" value="Cas6b_N"/>
</dbReference>
<organism evidence="3 14">
    <name type="scientific">Methanosarcina mazei</name>
    <name type="common">Methanosarcina frisia</name>
    <dbReference type="NCBI Taxonomy" id="2209"/>
    <lineage>
        <taxon>Archaea</taxon>
        <taxon>Methanobacteriati</taxon>
        <taxon>Methanobacteriota</taxon>
        <taxon>Stenosarchaea group</taxon>
        <taxon>Methanomicrobia</taxon>
        <taxon>Methanosarcinales</taxon>
        <taxon>Methanosarcinaceae</taxon>
        <taxon>Methanosarcina</taxon>
    </lineage>
</organism>
<evidence type="ECO:0000313" key="10">
    <source>
        <dbReference type="Proteomes" id="UP000034152"/>
    </source>
</evidence>
<proteinExistence type="predicted"/>
<dbReference type="InterPro" id="IPR020209">
    <property type="entry name" value="Cas6b_C"/>
</dbReference>
<reference evidence="10 11" key="1">
    <citation type="journal article" date="2015" name="ISME J.">
        <title>Genomic and phenotypic differentiation among Methanosarcina mazei populations from Columbia River sediment.</title>
        <authorList>
            <person name="Youngblut N.D."/>
            <person name="Wirth J.S."/>
            <person name="Henriksen J.R."/>
            <person name="Smith M."/>
            <person name="Simon H."/>
            <person name="Metcalf W.W."/>
            <person name="Whitaker R.J."/>
        </authorList>
    </citation>
    <scope>NUCLEOTIDE SEQUENCE [LARGE SCALE GENOMIC DNA]</scope>
    <source>
        <strain evidence="8 10">1.H.M.2.1</strain>
        <strain evidence="3 14">2.F.A.2.4</strain>
        <strain evidence="5 12">3.F.A.1A.1</strain>
        <strain evidence="4 11">3.F.A.1B.1</strain>
        <strain evidence="6 13">3.F.T.2.1</strain>
        <strain evidence="7">3.H.A.1A.1</strain>
    </source>
</reference>
<keyword evidence="14" id="KW-1185">Reference proteome</keyword>
<dbReference type="AlphaFoldDB" id="A0A0F8BBS3"/>
<dbReference type="Proteomes" id="UP000034298">
    <property type="component" value="Unassembled WGS sequence"/>
</dbReference>
<gene>
    <name evidence="9" type="ORF">DKM28_09075</name>
    <name evidence="4" type="ORF">DU30_07140</name>
    <name evidence="7" type="ORF">DU43_13720</name>
    <name evidence="3" type="ORF">DU47_05470</name>
    <name evidence="5" type="ORF">DU52_13225</name>
    <name evidence="6" type="ORF">DU67_07645</name>
    <name evidence="8" type="ORF">DU80_19495</name>
</gene>
<evidence type="ECO:0000313" key="6">
    <source>
        <dbReference type="EMBL" id="KKG64889.1"/>
    </source>
</evidence>
<dbReference type="Proteomes" id="UP000034399">
    <property type="component" value="Unassembled WGS sequence"/>
</dbReference>
<dbReference type="Pfam" id="PF17262">
    <property type="entry name" value="Cas6b_C"/>
    <property type="match status" value="1"/>
</dbReference>
<dbReference type="EMBL" id="JJPC01000112">
    <property type="protein sequence ID" value="KKG32837.1"/>
    <property type="molecule type" value="Genomic_DNA"/>
</dbReference>
<dbReference type="PATRIC" id="fig|2209.56.peg.4218"/>
<evidence type="ECO:0000313" key="3">
    <source>
        <dbReference type="EMBL" id="KKF98655.1"/>
    </source>
</evidence>
<feature type="domain" description="Cas6b N-terminal" evidence="2">
    <location>
        <begin position="1"/>
        <end position="102"/>
    </location>
</feature>
<dbReference type="EMBL" id="CP029709">
    <property type="protein sequence ID" value="QCR16161.1"/>
    <property type="molecule type" value="Genomic_DNA"/>
</dbReference>
<dbReference type="Proteomes" id="UP000300067">
    <property type="component" value="Chromosome"/>
</dbReference>
<evidence type="ECO:0000313" key="5">
    <source>
        <dbReference type="EMBL" id="KKG34301.1"/>
    </source>
</evidence>
<dbReference type="Proteomes" id="UP000034578">
    <property type="component" value="Unassembled WGS sequence"/>
</dbReference>
<evidence type="ECO:0000313" key="4">
    <source>
        <dbReference type="EMBL" id="KKG32837.1"/>
    </source>
</evidence>
<dbReference type="Proteomes" id="UP000034152">
    <property type="component" value="Unassembled WGS sequence"/>
</dbReference>
<evidence type="ECO:0000313" key="7">
    <source>
        <dbReference type="EMBL" id="KKG74418.1"/>
    </source>
</evidence>
<dbReference type="Pfam" id="PF17955">
    <property type="entry name" value="Cas6b_N"/>
    <property type="match status" value="1"/>
</dbReference>
<dbReference type="Proteomes" id="UP000034424">
    <property type="component" value="Unassembled WGS sequence"/>
</dbReference>
<evidence type="ECO:0000313" key="8">
    <source>
        <dbReference type="EMBL" id="KKH83184.1"/>
    </source>
</evidence>
<evidence type="ECO:0000259" key="2">
    <source>
        <dbReference type="Pfam" id="PF17955"/>
    </source>
</evidence>
<feature type="domain" description="Cas6b C-terminal" evidence="1">
    <location>
        <begin position="110"/>
        <end position="217"/>
    </location>
</feature>
<evidence type="ECO:0008006" key="16">
    <source>
        <dbReference type="Google" id="ProtNLM"/>
    </source>
</evidence>
<evidence type="ECO:0000313" key="14">
    <source>
        <dbReference type="Proteomes" id="UP000034578"/>
    </source>
</evidence>
<dbReference type="EMBL" id="JJQU01000176">
    <property type="protein sequence ID" value="KKH83184.1"/>
    <property type="molecule type" value="Genomic_DNA"/>
</dbReference>
<dbReference type="EMBL" id="JJPM01000169">
    <property type="protein sequence ID" value="KKG74418.1"/>
    <property type="molecule type" value="Genomic_DNA"/>
</dbReference>
<dbReference type="EMBL" id="JJPA01000094">
    <property type="protein sequence ID" value="KKG34301.1"/>
    <property type="molecule type" value="Genomic_DNA"/>
</dbReference>
<protein>
    <recommendedName>
        <fullName evidence="16">DNA repair protein</fullName>
    </recommendedName>
</protein>
<sequence length="223" mass="25650">MMLDTAVLILNTDRPVKEPVAKLRGFIGNQFPDYSLLHHHVEDGYLCTYPKVQYKIIEGTPFMVGIDEGAKVLKEISGGIKQLELGNSVYKVSSKQINEREAEVVPQRVMYNYRFLTPWFALNQKNYSKFMEMKDWREKKLFLNNILIGNLLSMCKGLGIIVNTRLNVHSHLNEEKIEFKNIPFIGFSGEFTVNFRIPDFFGIGKNVSHGFGTVKEIKLNSQR</sequence>
<evidence type="ECO:0000313" key="15">
    <source>
        <dbReference type="Proteomes" id="UP000300067"/>
    </source>
</evidence>
<evidence type="ECO:0000259" key="1">
    <source>
        <dbReference type="Pfam" id="PF17262"/>
    </source>
</evidence>
<name>A0A0F8BBS3_METMZ</name>
<dbReference type="EMBL" id="JJOS01000126">
    <property type="protein sequence ID" value="KKF98655.1"/>
    <property type="molecule type" value="Genomic_DNA"/>
</dbReference>